<protein>
    <submittedName>
        <fullName evidence="2">Uncharacterized mitochondrial protein AtMg00810-like</fullName>
    </submittedName>
</protein>
<proteinExistence type="predicted"/>
<dbReference type="PANTHER" id="PTHR11439">
    <property type="entry name" value="GAG-POL-RELATED RETROTRANSPOSON"/>
    <property type="match status" value="1"/>
</dbReference>
<reference evidence="2" key="2">
    <citation type="submission" date="2025-08" db="UniProtKB">
        <authorList>
            <consortium name="RefSeq"/>
        </authorList>
    </citation>
    <scope>IDENTIFICATION</scope>
    <source>
        <tissue evidence="2">Whole plant</tissue>
    </source>
</reference>
<organism evidence="1 2">
    <name type="scientific">Arachis duranensis</name>
    <name type="common">Wild peanut</name>
    <dbReference type="NCBI Taxonomy" id="130453"/>
    <lineage>
        <taxon>Eukaryota</taxon>
        <taxon>Viridiplantae</taxon>
        <taxon>Streptophyta</taxon>
        <taxon>Embryophyta</taxon>
        <taxon>Tracheophyta</taxon>
        <taxon>Spermatophyta</taxon>
        <taxon>Magnoliopsida</taxon>
        <taxon>eudicotyledons</taxon>
        <taxon>Gunneridae</taxon>
        <taxon>Pentapetalae</taxon>
        <taxon>rosids</taxon>
        <taxon>fabids</taxon>
        <taxon>Fabales</taxon>
        <taxon>Fabaceae</taxon>
        <taxon>Papilionoideae</taxon>
        <taxon>50 kb inversion clade</taxon>
        <taxon>dalbergioids sensu lato</taxon>
        <taxon>Dalbergieae</taxon>
        <taxon>Pterocarpus clade</taxon>
        <taxon>Arachis</taxon>
    </lineage>
</organism>
<evidence type="ECO:0000313" key="2">
    <source>
        <dbReference type="RefSeq" id="XP_020992193.1"/>
    </source>
</evidence>
<dbReference type="RefSeq" id="XP_020992193.1">
    <property type="nucleotide sequence ID" value="XM_021136534.1"/>
</dbReference>
<dbReference type="Proteomes" id="UP000515211">
    <property type="component" value="Chromosome 2"/>
</dbReference>
<accession>A0A6P5NAK3</accession>
<name>A0A6P5NAK3_ARADU</name>
<dbReference type="AlphaFoldDB" id="A0A6P5NAK3"/>
<evidence type="ECO:0000313" key="1">
    <source>
        <dbReference type="Proteomes" id="UP000515211"/>
    </source>
</evidence>
<keyword evidence="1" id="KW-1185">Reference proteome</keyword>
<sequence length="179" mass="19746">MGKLHYFLEIQVTKMNDGGLMLSQGKYVQDLLAKVGMKNCKPCITPLPSTLKIHAVGGEEFDDPSLGTTDYGLKIHKDPSLKITAYCDSYWAGDPNEKKSVGGFCVFLGRNLVSWQSKKQGVVARSSTEAEYRSLADLVAELIWIKGLIGELKWPVQELPMAYCDNQSVVLLAANPILH</sequence>
<dbReference type="GeneID" id="110278270"/>
<dbReference type="CDD" id="cd09272">
    <property type="entry name" value="RNase_HI_RT_Ty1"/>
    <property type="match status" value="1"/>
</dbReference>
<gene>
    <name evidence="2" type="primary">LOC110278270</name>
</gene>
<dbReference type="KEGG" id="adu:110278270"/>
<dbReference type="PANTHER" id="PTHR11439:SF499">
    <property type="entry name" value="PPC DOMAIN-CONTAINING PROTEIN"/>
    <property type="match status" value="1"/>
</dbReference>
<reference evidence="1" key="1">
    <citation type="journal article" date="2016" name="Nat. Genet.">
        <title>The genome sequences of Arachis duranensis and Arachis ipaensis, the diploid ancestors of cultivated peanut.</title>
        <authorList>
            <person name="Bertioli D.J."/>
            <person name="Cannon S.B."/>
            <person name="Froenicke L."/>
            <person name="Huang G."/>
            <person name="Farmer A.D."/>
            <person name="Cannon E.K."/>
            <person name="Liu X."/>
            <person name="Gao D."/>
            <person name="Clevenger J."/>
            <person name="Dash S."/>
            <person name="Ren L."/>
            <person name="Moretzsohn M.C."/>
            <person name="Shirasawa K."/>
            <person name="Huang W."/>
            <person name="Vidigal B."/>
            <person name="Abernathy B."/>
            <person name="Chu Y."/>
            <person name="Niederhuth C.E."/>
            <person name="Umale P."/>
            <person name="Araujo A.C."/>
            <person name="Kozik A."/>
            <person name="Kim K.D."/>
            <person name="Burow M.D."/>
            <person name="Varshney R.K."/>
            <person name="Wang X."/>
            <person name="Zhang X."/>
            <person name="Barkley N."/>
            <person name="Guimaraes P.M."/>
            <person name="Isobe S."/>
            <person name="Guo B."/>
            <person name="Liao B."/>
            <person name="Stalker H.T."/>
            <person name="Schmitz R.J."/>
            <person name="Scheffler B.E."/>
            <person name="Leal-Bertioli S.C."/>
            <person name="Xun X."/>
            <person name="Jackson S.A."/>
            <person name="Michelmore R."/>
            <person name="Ozias-Akins P."/>
        </authorList>
    </citation>
    <scope>NUCLEOTIDE SEQUENCE [LARGE SCALE GENOMIC DNA]</scope>
    <source>
        <strain evidence="1">cv. V14167</strain>
    </source>
</reference>